<dbReference type="PANTHER" id="PTHR30616">
    <property type="entry name" value="UNCHARACTERIZED PROTEIN YFIH"/>
    <property type="match status" value="1"/>
</dbReference>
<evidence type="ECO:0000256" key="4">
    <source>
        <dbReference type="ARBA" id="ARBA00022679"/>
    </source>
</evidence>
<accession>A0A369NY96</accession>
<dbReference type="RefSeq" id="WP_114549113.1">
    <property type="nucleotide sequence ID" value="NZ_PPUT01000015.1"/>
</dbReference>
<keyword evidence="5" id="KW-0479">Metal-binding</keyword>
<comment type="catalytic activity">
    <reaction evidence="1">
        <text>inosine + phosphate = alpha-D-ribose 1-phosphate + hypoxanthine</text>
        <dbReference type="Rhea" id="RHEA:27646"/>
        <dbReference type="ChEBI" id="CHEBI:17368"/>
        <dbReference type="ChEBI" id="CHEBI:17596"/>
        <dbReference type="ChEBI" id="CHEBI:43474"/>
        <dbReference type="ChEBI" id="CHEBI:57720"/>
        <dbReference type="EC" id="2.4.2.1"/>
    </reaction>
    <physiologicalReaction direction="left-to-right" evidence="1">
        <dbReference type="Rhea" id="RHEA:27647"/>
    </physiologicalReaction>
</comment>
<comment type="catalytic activity">
    <reaction evidence="9">
        <text>adenosine + phosphate = alpha-D-ribose 1-phosphate + adenine</text>
        <dbReference type="Rhea" id="RHEA:27642"/>
        <dbReference type="ChEBI" id="CHEBI:16335"/>
        <dbReference type="ChEBI" id="CHEBI:16708"/>
        <dbReference type="ChEBI" id="CHEBI:43474"/>
        <dbReference type="ChEBI" id="CHEBI:57720"/>
        <dbReference type="EC" id="2.4.2.1"/>
    </reaction>
    <physiologicalReaction direction="left-to-right" evidence="9">
        <dbReference type="Rhea" id="RHEA:27643"/>
    </physiologicalReaction>
</comment>
<gene>
    <name evidence="11" type="ORF">C1850_06810</name>
</gene>
<dbReference type="Pfam" id="PF02578">
    <property type="entry name" value="Cu-oxidase_4"/>
    <property type="match status" value="1"/>
</dbReference>
<evidence type="ECO:0000256" key="9">
    <source>
        <dbReference type="ARBA" id="ARBA00048968"/>
    </source>
</evidence>
<dbReference type="Proteomes" id="UP000253805">
    <property type="component" value="Unassembled WGS sequence"/>
</dbReference>
<proteinExistence type="inferred from homology"/>
<dbReference type="AlphaFoldDB" id="A0A369NY96"/>
<keyword evidence="4" id="KW-0808">Transferase</keyword>
<evidence type="ECO:0000256" key="7">
    <source>
        <dbReference type="ARBA" id="ARBA00022833"/>
    </source>
</evidence>
<name>A0A369NY96_9ACTN</name>
<dbReference type="Gene3D" id="3.60.140.10">
    <property type="entry name" value="CNF1/YfiH-like putative cysteine hydrolases"/>
    <property type="match status" value="1"/>
</dbReference>
<evidence type="ECO:0000313" key="12">
    <source>
        <dbReference type="Proteomes" id="UP000253805"/>
    </source>
</evidence>
<dbReference type="CDD" id="cd16833">
    <property type="entry name" value="YfiH"/>
    <property type="match status" value="1"/>
</dbReference>
<dbReference type="GO" id="GO:0005507">
    <property type="term" value="F:copper ion binding"/>
    <property type="evidence" value="ECO:0007669"/>
    <property type="project" value="TreeGrafter"/>
</dbReference>
<comment type="similarity">
    <text evidence="3">Belongs to the purine nucleoside phosphorylase YfiH/LACC1 family.</text>
</comment>
<evidence type="ECO:0000256" key="8">
    <source>
        <dbReference type="ARBA" id="ARBA00047989"/>
    </source>
</evidence>
<dbReference type="InterPro" id="IPR011324">
    <property type="entry name" value="Cytotoxic_necrot_fac-like_cat"/>
</dbReference>
<keyword evidence="7" id="KW-0862">Zinc</keyword>
<keyword evidence="6" id="KW-0378">Hydrolase</keyword>
<evidence type="ECO:0000313" key="11">
    <source>
        <dbReference type="EMBL" id="RDC44260.1"/>
    </source>
</evidence>
<protein>
    <submittedName>
        <fullName evidence="11">Laccase domain-containing protein</fullName>
    </submittedName>
</protein>
<dbReference type="GO" id="GO:0017061">
    <property type="term" value="F:S-methyl-5-thioadenosine phosphorylase activity"/>
    <property type="evidence" value="ECO:0007669"/>
    <property type="project" value="UniProtKB-EC"/>
</dbReference>
<evidence type="ECO:0000256" key="2">
    <source>
        <dbReference type="ARBA" id="ARBA00003215"/>
    </source>
</evidence>
<organism evidence="11 12">
    <name type="scientific">Adlercreutzia equolifaciens subsp. celatus</name>
    <dbReference type="NCBI Taxonomy" id="394340"/>
    <lineage>
        <taxon>Bacteria</taxon>
        <taxon>Bacillati</taxon>
        <taxon>Actinomycetota</taxon>
        <taxon>Coriobacteriia</taxon>
        <taxon>Eggerthellales</taxon>
        <taxon>Eggerthellaceae</taxon>
        <taxon>Adlercreutzia</taxon>
    </lineage>
</organism>
<dbReference type="SUPFAM" id="SSF64438">
    <property type="entry name" value="CNF1/YfiH-like putative cysteine hydrolases"/>
    <property type="match status" value="1"/>
</dbReference>
<dbReference type="InterPro" id="IPR003730">
    <property type="entry name" value="Cu_polyphenol_OxRdtase"/>
</dbReference>
<evidence type="ECO:0000256" key="5">
    <source>
        <dbReference type="ARBA" id="ARBA00022723"/>
    </source>
</evidence>
<sequence length="275" mass="28226">MALPKPTLQARPSAGLSFLTDESLFAATGVRLGFSRRQGGVSEPPYDGLNLGDHVEDDSMAVAENRALLLDAAGLGSTRLLTLNQVHGDVVLSLDDDAAAAWEAVARAGAVGADGVAVAAPDVTALLCFADCTPVIVVSPSGAYAVAHAGWRGALAGIPAKAVAALAALDVRAGRAVDPSEYNAYVGPHIGAECYECGPDLVGRFVERFGASCARGADHLDLEAAVRASLAEAGIAPERIASSGECTACRDDLYFSYRKSGGRCGRHSAFAGRKE</sequence>
<comment type="catalytic activity">
    <reaction evidence="8">
        <text>adenosine + H2O + H(+) = inosine + NH4(+)</text>
        <dbReference type="Rhea" id="RHEA:24408"/>
        <dbReference type="ChEBI" id="CHEBI:15377"/>
        <dbReference type="ChEBI" id="CHEBI:15378"/>
        <dbReference type="ChEBI" id="CHEBI:16335"/>
        <dbReference type="ChEBI" id="CHEBI:17596"/>
        <dbReference type="ChEBI" id="CHEBI:28938"/>
        <dbReference type="EC" id="3.5.4.4"/>
    </reaction>
    <physiologicalReaction direction="left-to-right" evidence="8">
        <dbReference type="Rhea" id="RHEA:24409"/>
    </physiologicalReaction>
</comment>
<dbReference type="EMBL" id="PPUT01000015">
    <property type="protein sequence ID" value="RDC44260.1"/>
    <property type="molecule type" value="Genomic_DNA"/>
</dbReference>
<dbReference type="GO" id="GO:0016787">
    <property type="term" value="F:hydrolase activity"/>
    <property type="evidence" value="ECO:0007669"/>
    <property type="project" value="UniProtKB-KW"/>
</dbReference>
<evidence type="ECO:0000256" key="3">
    <source>
        <dbReference type="ARBA" id="ARBA00007353"/>
    </source>
</evidence>
<reference evidence="11 12" key="1">
    <citation type="journal article" date="2018" name="Elife">
        <title>Discovery and characterization of a prevalent human gut bacterial enzyme sufficient for the inactivation of a family of plant toxins.</title>
        <authorList>
            <person name="Koppel N."/>
            <person name="Bisanz J.E."/>
            <person name="Pandelia M.E."/>
            <person name="Turnbaugh P.J."/>
            <person name="Balskus E.P."/>
        </authorList>
    </citation>
    <scope>NUCLEOTIDE SEQUENCE [LARGE SCALE GENOMIC DNA]</scope>
    <source>
        <strain evidence="11 12">OB21 GAM 11</strain>
    </source>
</reference>
<comment type="caution">
    <text evidence="11">The sequence shown here is derived from an EMBL/GenBank/DDBJ whole genome shotgun (WGS) entry which is preliminary data.</text>
</comment>
<dbReference type="InterPro" id="IPR038371">
    <property type="entry name" value="Cu_polyphenol_OxRdtase_sf"/>
</dbReference>
<comment type="function">
    <text evidence="2">Purine nucleoside enzyme that catalyzes the phosphorolysis of adenosine and inosine nucleosides, yielding D-ribose 1-phosphate and the respective free bases, adenine and hypoxanthine. Also catalyzes the phosphorolysis of S-methyl-5'-thioadenosine into adenine and S-methyl-5-thio-alpha-D-ribose 1-phosphate. Also has adenosine deaminase activity.</text>
</comment>
<dbReference type="PANTHER" id="PTHR30616:SF2">
    <property type="entry name" value="PURINE NUCLEOSIDE PHOSPHORYLASE LACC1"/>
    <property type="match status" value="1"/>
</dbReference>
<comment type="catalytic activity">
    <reaction evidence="10">
        <text>S-methyl-5'-thioadenosine + phosphate = 5-(methylsulfanyl)-alpha-D-ribose 1-phosphate + adenine</text>
        <dbReference type="Rhea" id="RHEA:11852"/>
        <dbReference type="ChEBI" id="CHEBI:16708"/>
        <dbReference type="ChEBI" id="CHEBI:17509"/>
        <dbReference type="ChEBI" id="CHEBI:43474"/>
        <dbReference type="ChEBI" id="CHEBI:58533"/>
        <dbReference type="EC" id="2.4.2.28"/>
    </reaction>
    <physiologicalReaction direction="left-to-right" evidence="10">
        <dbReference type="Rhea" id="RHEA:11853"/>
    </physiologicalReaction>
</comment>
<evidence type="ECO:0000256" key="1">
    <source>
        <dbReference type="ARBA" id="ARBA00000553"/>
    </source>
</evidence>
<evidence type="ECO:0000256" key="10">
    <source>
        <dbReference type="ARBA" id="ARBA00049893"/>
    </source>
</evidence>
<evidence type="ECO:0000256" key="6">
    <source>
        <dbReference type="ARBA" id="ARBA00022801"/>
    </source>
</evidence>